<dbReference type="EMBL" id="CAFBMK010000095">
    <property type="protein sequence ID" value="CAB4918843.1"/>
    <property type="molecule type" value="Genomic_DNA"/>
</dbReference>
<sequence>MLHRSPTDHDDVPRVVPDLRGDGLVEEVRASALVVLRRVRGVAVEARAGVRLSVDDIAQLATDITVLDGNIARALHAARRADLPAIELARDHVDAAHGIVRELLAEVGPV</sequence>
<organism evidence="1">
    <name type="scientific">freshwater metagenome</name>
    <dbReference type="NCBI Taxonomy" id="449393"/>
    <lineage>
        <taxon>unclassified sequences</taxon>
        <taxon>metagenomes</taxon>
        <taxon>ecological metagenomes</taxon>
    </lineage>
</organism>
<proteinExistence type="predicted"/>
<name>A0A6J7HNN1_9ZZZZ</name>
<dbReference type="AlphaFoldDB" id="A0A6J7HNN1"/>
<gene>
    <name evidence="1" type="ORF">UFOPK3564_01726</name>
</gene>
<evidence type="ECO:0000313" key="1">
    <source>
        <dbReference type="EMBL" id="CAB4918843.1"/>
    </source>
</evidence>
<protein>
    <submittedName>
        <fullName evidence="1">Unannotated protein</fullName>
    </submittedName>
</protein>
<reference evidence="1" key="1">
    <citation type="submission" date="2020-05" db="EMBL/GenBank/DDBJ databases">
        <authorList>
            <person name="Chiriac C."/>
            <person name="Salcher M."/>
            <person name="Ghai R."/>
            <person name="Kavagutti S V."/>
        </authorList>
    </citation>
    <scope>NUCLEOTIDE SEQUENCE</scope>
</reference>
<accession>A0A6J7HNN1</accession>